<feature type="region of interest" description="Disordered" evidence="14">
    <location>
        <begin position="268"/>
        <end position="291"/>
    </location>
</feature>
<dbReference type="Proteomes" id="UP000298138">
    <property type="component" value="Unassembled WGS sequence"/>
</dbReference>
<evidence type="ECO:0000256" key="11">
    <source>
        <dbReference type="ARBA" id="ARBA00050886"/>
    </source>
</evidence>
<evidence type="ECO:0000256" key="10">
    <source>
        <dbReference type="ARBA" id="ARBA00038934"/>
    </source>
</evidence>
<feature type="region of interest" description="Disordered" evidence="14">
    <location>
        <begin position="593"/>
        <end position="653"/>
    </location>
</feature>
<feature type="compositionally biased region" description="Acidic residues" evidence="14">
    <location>
        <begin position="539"/>
        <end position="555"/>
    </location>
</feature>
<organism evidence="15 16">
    <name type="scientific">Ascodesmis nigricans</name>
    <dbReference type="NCBI Taxonomy" id="341454"/>
    <lineage>
        <taxon>Eukaryota</taxon>
        <taxon>Fungi</taxon>
        <taxon>Dikarya</taxon>
        <taxon>Ascomycota</taxon>
        <taxon>Pezizomycotina</taxon>
        <taxon>Pezizomycetes</taxon>
        <taxon>Pezizales</taxon>
        <taxon>Ascodesmidaceae</taxon>
        <taxon>Ascodesmis</taxon>
    </lineage>
</organism>
<feature type="compositionally biased region" description="Polar residues" evidence="14">
    <location>
        <begin position="640"/>
        <end position="653"/>
    </location>
</feature>
<dbReference type="InterPro" id="IPR050587">
    <property type="entry name" value="GNT1/Glycosyltrans_8"/>
</dbReference>
<dbReference type="Pfam" id="PF01501">
    <property type="entry name" value="Glyco_transf_8"/>
    <property type="match status" value="1"/>
</dbReference>
<comment type="cofactor">
    <cofactor evidence="1">
        <name>Mn(2+)</name>
        <dbReference type="ChEBI" id="CHEBI:29035"/>
    </cofactor>
</comment>
<feature type="region of interest" description="Disordered" evidence="14">
    <location>
        <begin position="218"/>
        <end position="248"/>
    </location>
</feature>
<dbReference type="GO" id="GO:0005737">
    <property type="term" value="C:cytoplasm"/>
    <property type="evidence" value="ECO:0007669"/>
    <property type="project" value="UniProtKB-SubCell"/>
</dbReference>
<comment type="subcellular location">
    <subcellularLocation>
        <location evidence="2">Cytoplasm</location>
    </subcellularLocation>
</comment>
<dbReference type="STRING" id="341454.A0A4S2MPQ9"/>
<dbReference type="InterPro" id="IPR002495">
    <property type="entry name" value="Glyco_trans_8"/>
</dbReference>
<accession>A0A4S2MPQ9</accession>
<comment type="catalytic activity">
    <reaction evidence="11">
        <text>[1,4-alpha-D-glucosyl](n)-L-tyrosyl-[glycogenin] + UDP-alpha-D-glucose = [1,4-alpha-D-glucosyl](n+1)-L-tyrosyl-[glycogenin] + UDP + H(+)</text>
        <dbReference type="Rhea" id="RHEA:56560"/>
        <dbReference type="Rhea" id="RHEA-COMP:14606"/>
        <dbReference type="Rhea" id="RHEA-COMP:14607"/>
        <dbReference type="ChEBI" id="CHEBI:15378"/>
        <dbReference type="ChEBI" id="CHEBI:58223"/>
        <dbReference type="ChEBI" id="CHEBI:58885"/>
        <dbReference type="ChEBI" id="CHEBI:140574"/>
        <dbReference type="EC" id="2.4.1.186"/>
    </reaction>
</comment>
<keyword evidence="7" id="KW-0325">Glycoprotein</keyword>
<evidence type="ECO:0000313" key="15">
    <source>
        <dbReference type="EMBL" id="TGZ79171.1"/>
    </source>
</evidence>
<comment type="catalytic activity">
    <reaction evidence="12">
        <text>L-tyrosyl-[glycogenin] + UDP-alpha-D-glucose = alpha-D-glucosyl-L-tyrosyl-[glycogenin] + UDP + H(+)</text>
        <dbReference type="Rhea" id="RHEA:23360"/>
        <dbReference type="Rhea" id="RHEA-COMP:14604"/>
        <dbReference type="Rhea" id="RHEA-COMP:14605"/>
        <dbReference type="ChEBI" id="CHEBI:15378"/>
        <dbReference type="ChEBI" id="CHEBI:46858"/>
        <dbReference type="ChEBI" id="CHEBI:58223"/>
        <dbReference type="ChEBI" id="CHEBI:58885"/>
        <dbReference type="ChEBI" id="CHEBI:140573"/>
        <dbReference type="EC" id="2.4.1.186"/>
    </reaction>
</comment>
<evidence type="ECO:0000256" key="1">
    <source>
        <dbReference type="ARBA" id="ARBA00001936"/>
    </source>
</evidence>
<feature type="region of interest" description="Disordered" evidence="14">
    <location>
        <begin position="524"/>
        <end position="570"/>
    </location>
</feature>
<dbReference type="GO" id="GO:0005978">
    <property type="term" value="P:glycogen biosynthetic process"/>
    <property type="evidence" value="ECO:0007669"/>
    <property type="project" value="UniProtKB-KW"/>
</dbReference>
<dbReference type="GO" id="GO:0046872">
    <property type="term" value="F:metal ion binding"/>
    <property type="evidence" value="ECO:0007669"/>
    <property type="project" value="UniProtKB-KW"/>
</dbReference>
<evidence type="ECO:0000256" key="6">
    <source>
        <dbReference type="ARBA" id="ARBA00023056"/>
    </source>
</evidence>
<keyword evidence="6" id="KW-0320">Glycogen biosynthesis</keyword>
<comment type="function">
    <text evidence="13">Self-glucosylating initiator of glycogen synthesis. It catalyzes the formation of a short alpha (1,4)-glucosyl chain covalently attached via a glucose 1-O-tyrosyl linkage to internal tyrosine residues and these chains act as primers for the elongation reaction catalyzed by glycogen synthase.</text>
</comment>
<dbReference type="Gene3D" id="3.90.550.10">
    <property type="entry name" value="Spore Coat Polysaccharide Biosynthesis Protein SpsA, Chain A"/>
    <property type="match status" value="1"/>
</dbReference>
<keyword evidence="4 15" id="KW-0808">Transferase</keyword>
<evidence type="ECO:0000256" key="9">
    <source>
        <dbReference type="ARBA" id="ARBA00038162"/>
    </source>
</evidence>
<dbReference type="AlphaFoldDB" id="A0A4S2MPQ9"/>
<reference evidence="15 16" key="1">
    <citation type="submission" date="2019-04" db="EMBL/GenBank/DDBJ databases">
        <title>Comparative genomics and transcriptomics to analyze fruiting body development in filamentous ascomycetes.</title>
        <authorList>
            <consortium name="DOE Joint Genome Institute"/>
            <person name="Lutkenhaus R."/>
            <person name="Traeger S."/>
            <person name="Breuer J."/>
            <person name="Kuo A."/>
            <person name="Lipzen A."/>
            <person name="Pangilinan J."/>
            <person name="Dilworth D."/>
            <person name="Sandor L."/>
            <person name="Poggeler S."/>
            <person name="Barry K."/>
            <person name="Grigoriev I.V."/>
            <person name="Nowrousian M."/>
        </authorList>
    </citation>
    <scope>NUCLEOTIDE SEQUENCE [LARGE SCALE GENOMIC DNA]</scope>
    <source>
        <strain evidence="15 16">CBS 389.68</strain>
    </source>
</reference>
<keyword evidence="3" id="KW-0963">Cytoplasm</keyword>
<evidence type="ECO:0000256" key="3">
    <source>
        <dbReference type="ARBA" id="ARBA00022490"/>
    </source>
</evidence>
<sequence length="653" mass="72819">MGESVYCTLLLNDAYLPGAQVLAHSLRDEGTKKRLAVMVTLTGVTQRTVDELKKLYDYVIPVDPVYSRPQSENLQLMGRIDLHTALTKIQLWKQTQFDKIVYVDADIVALRAPDELFDVDAELAACPDIGWPDCFNSGMMVMKPNQETYEKLVKLAQTGQSFDGADQGLLNQAFPNWHRLSFNYNCTIGTNMTYQYAPAFNHYGHNVSMAHFIGENKPWMRSPPPGGDSSSGHGSSSGYSSTDKRNAPNDRLTSRWWSVWQRHYGHNNVTQSSSTRSVPSTNGGTTAHSGVSPNVAQLVQKVGSVQLEHKTPSTWSNEGRPKRRRTVTFDEPPSSPSNSELSVPVRSIRVDGGPRSTTPPTPGYEDQVDNRTHYEQTLSGNIPEMVMTPEGPVPQYMYFRTGQSSYQIQEYHPTGEPIEYPINYVPPQYAPPPADLPSPKGLESFYEESDTFYPNSTWDPTQSAPPPGAVGEAANLNFSNYSNQWDNDPQNDTVFVPPAMSSAAPYVKPIFPWEQKPRAVTRVFHGETPSPSYGSEHSDSEEEEVEPEEEEEVEDVPPPPPAYQETPWSRYQLENKWDNDPYIRNYVQRFQQRTNIGPGSSRVAPVDGIPSLPVTPNPVRPSQTIEPEGASPEEGEEQPWPSSRNSAVCLVSS</sequence>
<keyword evidence="8" id="KW-0464">Manganese</keyword>
<feature type="compositionally biased region" description="Low complexity" evidence="14">
    <location>
        <begin position="336"/>
        <end position="345"/>
    </location>
</feature>
<feature type="region of interest" description="Disordered" evidence="14">
    <location>
        <begin position="304"/>
        <end position="368"/>
    </location>
</feature>
<dbReference type="CDD" id="cd02537">
    <property type="entry name" value="GT8_Glycogenin"/>
    <property type="match status" value="1"/>
</dbReference>
<evidence type="ECO:0000256" key="8">
    <source>
        <dbReference type="ARBA" id="ARBA00023211"/>
    </source>
</evidence>
<evidence type="ECO:0000256" key="2">
    <source>
        <dbReference type="ARBA" id="ARBA00004496"/>
    </source>
</evidence>
<dbReference type="EMBL" id="ML220134">
    <property type="protein sequence ID" value="TGZ79171.1"/>
    <property type="molecule type" value="Genomic_DNA"/>
</dbReference>
<name>A0A4S2MPQ9_9PEZI</name>
<protein>
    <recommendedName>
        <fullName evidence="10">glycogenin glucosyltransferase</fullName>
        <ecNumber evidence="10">2.4.1.186</ecNumber>
    </recommendedName>
</protein>
<evidence type="ECO:0000256" key="7">
    <source>
        <dbReference type="ARBA" id="ARBA00023180"/>
    </source>
</evidence>
<comment type="similarity">
    <text evidence="9">Belongs to the glycosyltransferase 8 family. Glycogenin subfamily.</text>
</comment>
<dbReference type="InParanoid" id="A0A4S2MPQ9"/>
<dbReference type="PANTHER" id="PTHR11183">
    <property type="entry name" value="GLYCOGENIN SUBFAMILY MEMBER"/>
    <property type="match status" value="1"/>
</dbReference>
<dbReference type="EC" id="2.4.1.186" evidence="10"/>
<evidence type="ECO:0000256" key="5">
    <source>
        <dbReference type="ARBA" id="ARBA00022723"/>
    </source>
</evidence>
<evidence type="ECO:0000256" key="14">
    <source>
        <dbReference type="SAM" id="MobiDB-lite"/>
    </source>
</evidence>
<dbReference type="GO" id="GO:0008466">
    <property type="term" value="F:glycogenin glucosyltransferase activity"/>
    <property type="evidence" value="ECO:0007669"/>
    <property type="project" value="UniProtKB-EC"/>
</dbReference>
<keyword evidence="5" id="KW-0479">Metal-binding</keyword>
<evidence type="ECO:0000313" key="16">
    <source>
        <dbReference type="Proteomes" id="UP000298138"/>
    </source>
</evidence>
<gene>
    <name evidence="15" type="ORF">EX30DRAFT_118787</name>
</gene>
<dbReference type="OrthoDB" id="2014201at2759"/>
<dbReference type="InterPro" id="IPR029044">
    <property type="entry name" value="Nucleotide-diphossugar_trans"/>
</dbReference>
<proteinExistence type="inferred from homology"/>
<evidence type="ECO:0000256" key="12">
    <source>
        <dbReference type="ARBA" id="ARBA00052293"/>
    </source>
</evidence>
<feature type="compositionally biased region" description="Low complexity" evidence="14">
    <location>
        <begin position="227"/>
        <end position="241"/>
    </location>
</feature>
<evidence type="ECO:0000256" key="4">
    <source>
        <dbReference type="ARBA" id="ARBA00022679"/>
    </source>
</evidence>
<dbReference type="FunFam" id="3.90.550.10:FF:000092">
    <property type="entry name" value="Glycogenin 2"/>
    <property type="match status" value="1"/>
</dbReference>
<evidence type="ECO:0000256" key="13">
    <source>
        <dbReference type="ARBA" id="ARBA00057883"/>
    </source>
</evidence>
<keyword evidence="16" id="KW-1185">Reference proteome</keyword>
<dbReference type="SUPFAM" id="SSF53448">
    <property type="entry name" value="Nucleotide-diphospho-sugar transferases"/>
    <property type="match status" value="1"/>
</dbReference>